<dbReference type="PANTHER" id="PTHR30383">
    <property type="entry name" value="THIOESTERASE 1/PROTEASE 1/LYSOPHOSPHOLIPASE L1"/>
    <property type="match status" value="1"/>
</dbReference>
<comment type="caution">
    <text evidence="2">The sequence shown here is derived from an EMBL/GenBank/DDBJ whole genome shotgun (WGS) entry which is preliminary data.</text>
</comment>
<evidence type="ECO:0000259" key="1">
    <source>
        <dbReference type="Pfam" id="PF13472"/>
    </source>
</evidence>
<protein>
    <submittedName>
        <fullName evidence="2">SGNH/GDSL hydrolase family protein</fullName>
    </submittedName>
</protein>
<dbReference type="GO" id="GO:0004622">
    <property type="term" value="F:phosphatidylcholine lysophospholipase activity"/>
    <property type="evidence" value="ECO:0007669"/>
    <property type="project" value="TreeGrafter"/>
</dbReference>
<gene>
    <name evidence="2" type="ORF">I5907_00345</name>
</gene>
<keyword evidence="2" id="KW-0378">Hydrolase</keyword>
<dbReference type="PANTHER" id="PTHR30383:SF5">
    <property type="entry name" value="SGNH HYDROLASE-TYPE ESTERASE DOMAIN-CONTAINING PROTEIN"/>
    <property type="match status" value="1"/>
</dbReference>
<keyword evidence="3" id="KW-1185">Reference proteome</keyword>
<dbReference type="CDD" id="cd00229">
    <property type="entry name" value="SGNH_hydrolase"/>
    <property type="match status" value="1"/>
</dbReference>
<dbReference type="Gene3D" id="3.40.50.1110">
    <property type="entry name" value="SGNH hydrolase"/>
    <property type="match status" value="1"/>
</dbReference>
<reference evidence="2" key="1">
    <citation type="submission" date="2020-11" db="EMBL/GenBank/DDBJ databases">
        <title>Bacterial whole genome sequence for Panacibacter sp. DH6.</title>
        <authorList>
            <person name="Le V."/>
            <person name="Ko S."/>
            <person name="Ahn C.-Y."/>
            <person name="Oh H.-M."/>
        </authorList>
    </citation>
    <scope>NUCLEOTIDE SEQUENCE</scope>
    <source>
        <strain evidence="2">DH6</strain>
    </source>
</reference>
<evidence type="ECO:0000313" key="3">
    <source>
        <dbReference type="Proteomes" id="UP000628448"/>
    </source>
</evidence>
<sequence length="275" mass="30717">MKKTCIIITVLLVVFSFKQKDITWVAIGDSITYLNDHPAEAGNRITKGYMTMVSESLPGIHYINKGYNGWTSGNIADAINTLGLTKADVYSVFLGTNDWWQGRPLGTINDYRQNTGNKTVYGSFRIIIDKLHSLNDNAKIILITPMQRGDFIYINGYTNNAYGSYKEKNGQSLAQFAAAVITIAKEEKTVVVDLYNKSGITLDNVVKFKRLKDPQTGVYKNFTFPGYIGISFDPQHDDYPYPAEAADMTYDGLHPSDKGYAVIASMLVKEMNNLK</sequence>
<organism evidence="2 3">
    <name type="scientific">Panacibacter microcysteis</name>
    <dbReference type="NCBI Taxonomy" id="2793269"/>
    <lineage>
        <taxon>Bacteria</taxon>
        <taxon>Pseudomonadati</taxon>
        <taxon>Bacteroidota</taxon>
        <taxon>Chitinophagia</taxon>
        <taxon>Chitinophagales</taxon>
        <taxon>Chitinophagaceae</taxon>
        <taxon>Panacibacter</taxon>
    </lineage>
</organism>
<accession>A0A931GY53</accession>
<evidence type="ECO:0000313" key="2">
    <source>
        <dbReference type="EMBL" id="MBG9374667.1"/>
    </source>
</evidence>
<proteinExistence type="predicted"/>
<dbReference type="InterPro" id="IPR013830">
    <property type="entry name" value="SGNH_hydro"/>
</dbReference>
<name>A0A931GY53_9BACT</name>
<dbReference type="EMBL" id="JADWYR010000001">
    <property type="protein sequence ID" value="MBG9374667.1"/>
    <property type="molecule type" value="Genomic_DNA"/>
</dbReference>
<dbReference type="AlphaFoldDB" id="A0A931GY53"/>
<dbReference type="RefSeq" id="WP_196988766.1">
    <property type="nucleotide sequence ID" value="NZ_JADWYR010000001.1"/>
</dbReference>
<dbReference type="Proteomes" id="UP000628448">
    <property type="component" value="Unassembled WGS sequence"/>
</dbReference>
<dbReference type="InterPro" id="IPR036514">
    <property type="entry name" value="SGNH_hydro_sf"/>
</dbReference>
<dbReference type="SUPFAM" id="SSF52266">
    <property type="entry name" value="SGNH hydrolase"/>
    <property type="match status" value="1"/>
</dbReference>
<dbReference type="Pfam" id="PF13472">
    <property type="entry name" value="Lipase_GDSL_2"/>
    <property type="match status" value="1"/>
</dbReference>
<feature type="domain" description="SGNH hydrolase-type esterase" evidence="1">
    <location>
        <begin position="26"/>
        <end position="262"/>
    </location>
</feature>
<dbReference type="InterPro" id="IPR051532">
    <property type="entry name" value="Ester_Hydrolysis_Enzymes"/>
</dbReference>